<dbReference type="InterPro" id="IPR011010">
    <property type="entry name" value="DNA_brk_join_enz"/>
</dbReference>
<evidence type="ECO:0000256" key="2">
    <source>
        <dbReference type="ARBA" id="ARBA00023172"/>
    </source>
</evidence>
<evidence type="ECO:0000256" key="1">
    <source>
        <dbReference type="ARBA" id="ARBA00022908"/>
    </source>
</evidence>
<sequence length="373" mass="42841">MAVQHAPKSHKHLDLFEELVPLKGLEPPTPSLRKPSRFQVAQTLERAVTMASIRKRANGKFCVQIRITGHPHISKTFNNIDDAKAWAECEETRLASTPVDKSEKTETLLSIARKYCDMQLHGKPSCHLMLQRLERIAKHFPQEFISISRMDVNAYKSRRLLEVSGPTVREEIQAINKLFRWAEREMIFGDIAIRSPAQNIALPPSSKPLNRVVERHELEALLAEINPLMREIVEIAYETAMRRSEIIKLTPRHLDLDNRVLLVENGKTGDRTVPLTRRAIALLRGAQERCRTPETRLYPVAAHSVSKAVRRARDRAGLDDHVRMHQLRHTRITEVAKRGFNQAQIMMVSGHRDVRSVQRYTHLCVKDVLDFLE</sequence>
<dbReference type="GO" id="GO:0015074">
    <property type="term" value="P:DNA integration"/>
    <property type="evidence" value="ECO:0007669"/>
    <property type="project" value="UniProtKB-KW"/>
</dbReference>
<dbReference type="PROSITE" id="PS51898">
    <property type="entry name" value="TYR_RECOMBINASE"/>
    <property type="match status" value="1"/>
</dbReference>
<dbReference type="Gene3D" id="1.10.443.10">
    <property type="entry name" value="Intergrase catalytic core"/>
    <property type="match status" value="1"/>
</dbReference>
<dbReference type="STRING" id="490829.SAMN05421850_105264"/>
<dbReference type="PANTHER" id="PTHR30349:SF94">
    <property type="entry name" value="INTEGRASE_RECOMBINASE HI_1414-RELATED"/>
    <property type="match status" value="1"/>
</dbReference>
<evidence type="ECO:0000313" key="5">
    <source>
        <dbReference type="Proteomes" id="UP000199340"/>
    </source>
</evidence>
<dbReference type="InterPro" id="IPR002104">
    <property type="entry name" value="Integrase_catalytic"/>
</dbReference>
<dbReference type="Pfam" id="PF00589">
    <property type="entry name" value="Phage_integrase"/>
    <property type="match status" value="1"/>
</dbReference>
<feature type="domain" description="Tyr recombinase" evidence="3">
    <location>
        <begin position="208"/>
        <end position="373"/>
    </location>
</feature>
<gene>
    <name evidence="4" type="ORF">SAMN05421850_105264</name>
</gene>
<keyword evidence="1" id="KW-0229">DNA integration</keyword>
<name>A0A1G8NMI6_9RHOB</name>
<dbReference type="SUPFAM" id="SSF56349">
    <property type="entry name" value="DNA breaking-rejoining enzymes"/>
    <property type="match status" value="1"/>
</dbReference>
<dbReference type="EMBL" id="FNEB01000005">
    <property type="protein sequence ID" value="SDI81403.1"/>
    <property type="molecule type" value="Genomic_DNA"/>
</dbReference>
<reference evidence="4 5" key="1">
    <citation type="submission" date="2016-10" db="EMBL/GenBank/DDBJ databases">
        <authorList>
            <person name="de Groot N.N."/>
        </authorList>
    </citation>
    <scope>NUCLEOTIDE SEQUENCE [LARGE SCALE GENOMIC DNA]</scope>
    <source>
        <strain evidence="4 5">DSM 28010</strain>
    </source>
</reference>
<keyword evidence="5" id="KW-1185">Reference proteome</keyword>
<evidence type="ECO:0000313" key="4">
    <source>
        <dbReference type="EMBL" id="SDI81403.1"/>
    </source>
</evidence>
<keyword evidence="2" id="KW-0233">DNA recombination</keyword>
<dbReference type="GO" id="GO:0003677">
    <property type="term" value="F:DNA binding"/>
    <property type="evidence" value="ECO:0007669"/>
    <property type="project" value="InterPro"/>
</dbReference>
<protein>
    <submittedName>
        <fullName evidence="4">Site-specific recombinase XerD</fullName>
    </submittedName>
</protein>
<evidence type="ECO:0000259" key="3">
    <source>
        <dbReference type="PROSITE" id="PS51898"/>
    </source>
</evidence>
<dbReference type="RefSeq" id="WP_217629233.1">
    <property type="nucleotide sequence ID" value="NZ_FNEB01000005.1"/>
</dbReference>
<dbReference type="GO" id="GO:0006310">
    <property type="term" value="P:DNA recombination"/>
    <property type="evidence" value="ECO:0007669"/>
    <property type="project" value="UniProtKB-KW"/>
</dbReference>
<dbReference type="CDD" id="cd00796">
    <property type="entry name" value="INT_Rci_Hp1_C"/>
    <property type="match status" value="1"/>
</dbReference>
<accession>A0A1G8NMI6</accession>
<dbReference type="InterPro" id="IPR013762">
    <property type="entry name" value="Integrase-like_cat_sf"/>
</dbReference>
<dbReference type="AlphaFoldDB" id="A0A1G8NMI6"/>
<dbReference type="InterPro" id="IPR050090">
    <property type="entry name" value="Tyrosine_recombinase_XerCD"/>
</dbReference>
<proteinExistence type="predicted"/>
<organism evidence="4 5">
    <name type="scientific">Lutimaribacter saemankumensis</name>
    <dbReference type="NCBI Taxonomy" id="490829"/>
    <lineage>
        <taxon>Bacteria</taxon>
        <taxon>Pseudomonadati</taxon>
        <taxon>Pseudomonadota</taxon>
        <taxon>Alphaproteobacteria</taxon>
        <taxon>Rhodobacterales</taxon>
        <taxon>Roseobacteraceae</taxon>
        <taxon>Lutimaribacter</taxon>
    </lineage>
</organism>
<dbReference type="PANTHER" id="PTHR30349">
    <property type="entry name" value="PHAGE INTEGRASE-RELATED"/>
    <property type="match status" value="1"/>
</dbReference>
<dbReference type="Proteomes" id="UP000199340">
    <property type="component" value="Unassembled WGS sequence"/>
</dbReference>